<proteinExistence type="predicted"/>
<accession>A0AC34G9T3</accession>
<dbReference type="Proteomes" id="UP000887579">
    <property type="component" value="Unplaced"/>
</dbReference>
<organism evidence="1 2">
    <name type="scientific">Panagrolaimus sp. ES5</name>
    <dbReference type="NCBI Taxonomy" id="591445"/>
    <lineage>
        <taxon>Eukaryota</taxon>
        <taxon>Metazoa</taxon>
        <taxon>Ecdysozoa</taxon>
        <taxon>Nematoda</taxon>
        <taxon>Chromadorea</taxon>
        <taxon>Rhabditida</taxon>
        <taxon>Tylenchina</taxon>
        <taxon>Panagrolaimomorpha</taxon>
        <taxon>Panagrolaimoidea</taxon>
        <taxon>Panagrolaimidae</taxon>
        <taxon>Panagrolaimus</taxon>
    </lineage>
</organism>
<reference evidence="2" key="1">
    <citation type="submission" date="2022-11" db="UniProtKB">
        <authorList>
            <consortium name="WormBaseParasite"/>
        </authorList>
    </citation>
    <scope>IDENTIFICATION</scope>
</reference>
<sequence length="104" mass="11102">MLSPKKKVANVPIPMVAVVDNSNDDEELQTPTQKKKRKMKKSAATKSSQKRSQAQIKRGSLIAPSPSIQTGNNLVVNDPPPSTSAVGQLKSGSSDAYTVGFCVY</sequence>
<name>A0AC34G9T3_9BILA</name>
<dbReference type="WBParaSite" id="ES5_v2.g26494.t1">
    <property type="protein sequence ID" value="ES5_v2.g26494.t1"/>
    <property type="gene ID" value="ES5_v2.g26494"/>
</dbReference>
<protein>
    <submittedName>
        <fullName evidence="2">Uncharacterized protein</fullName>
    </submittedName>
</protein>
<evidence type="ECO:0000313" key="2">
    <source>
        <dbReference type="WBParaSite" id="ES5_v2.g26494.t1"/>
    </source>
</evidence>
<evidence type="ECO:0000313" key="1">
    <source>
        <dbReference type="Proteomes" id="UP000887579"/>
    </source>
</evidence>